<dbReference type="SUPFAM" id="SSF49854">
    <property type="entry name" value="Spermadhesin, CUB domain"/>
    <property type="match status" value="1"/>
</dbReference>
<organism evidence="4 5">
    <name type="scientific">Pocillopora damicornis</name>
    <name type="common">Cauliflower coral</name>
    <name type="synonym">Millepora damicornis</name>
    <dbReference type="NCBI Taxonomy" id="46731"/>
    <lineage>
        <taxon>Eukaryota</taxon>
        <taxon>Metazoa</taxon>
        <taxon>Cnidaria</taxon>
        <taxon>Anthozoa</taxon>
        <taxon>Hexacorallia</taxon>
        <taxon>Scleractinia</taxon>
        <taxon>Astrocoeniina</taxon>
        <taxon>Pocilloporidae</taxon>
        <taxon>Pocillopora</taxon>
    </lineage>
</organism>
<name>A0A3M6V102_POCDA</name>
<keyword evidence="5" id="KW-1185">Reference proteome</keyword>
<protein>
    <recommendedName>
        <fullName evidence="3">CUB domain-containing protein</fullName>
    </recommendedName>
</protein>
<dbReference type="CDD" id="cd00041">
    <property type="entry name" value="CUB"/>
    <property type="match status" value="1"/>
</dbReference>
<dbReference type="Proteomes" id="UP000275408">
    <property type="component" value="Unassembled WGS sequence"/>
</dbReference>
<dbReference type="Gene3D" id="2.60.120.290">
    <property type="entry name" value="Spermadhesin, CUB domain"/>
    <property type="match status" value="1"/>
</dbReference>
<dbReference type="Pfam" id="PF00431">
    <property type="entry name" value="CUB"/>
    <property type="match status" value="1"/>
</dbReference>
<accession>A0A3M6V102</accession>
<evidence type="ECO:0000256" key="2">
    <source>
        <dbReference type="PROSITE-ProRule" id="PRU00059"/>
    </source>
</evidence>
<sequence length="196" mass="22178">SNYSRVDSTKDNTFFCAKNLQLIYDFVKIGNDQNHTFGKYCGRRTGQTVVVYGNFALVTFHSDFIVNKRGFFFRFKTVLTVPPKISLPAVVEVLPGYRVKIPVTGTPPIYTAIIRDSTVLVNTTYTAAFQFYNGSNYTSVAFNKYGYDTRDFTVISRDCGHACSPRFNSRIQNELFCENVTATQLKMCLSPLTETL</sequence>
<evidence type="ECO:0000313" key="4">
    <source>
        <dbReference type="EMBL" id="RMX59444.1"/>
    </source>
</evidence>
<dbReference type="EMBL" id="RCHS01000346">
    <property type="protein sequence ID" value="RMX59444.1"/>
    <property type="molecule type" value="Genomic_DNA"/>
</dbReference>
<proteinExistence type="predicted"/>
<dbReference type="InterPro" id="IPR000859">
    <property type="entry name" value="CUB_dom"/>
</dbReference>
<evidence type="ECO:0000256" key="1">
    <source>
        <dbReference type="ARBA" id="ARBA00023157"/>
    </source>
</evidence>
<dbReference type="OrthoDB" id="5988751at2759"/>
<evidence type="ECO:0000259" key="3">
    <source>
        <dbReference type="PROSITE" id="PS01180"/>
    </source>
</evidence>
<comment type="caution">
    <text evidence="2">Lacks conserved residue(s) required for the propagation of feature annotation.</text>
</comment>
<reference evidence="4 5" key="1">
    <citation type="journal article" date="2018" name="Sci. Rep.">
        <title>Comparative analysis of the Pocillopora damicornis genome highlights role of immune system in coral evolution.</title>
        <authorList>
            <person name="Cunning R."/>
            <person name="Bay R.A."/>
            <person name="Gillette P."/>
            <person name="Baker A.C."/>
            <person name="Traylor-Knowles N."/>
        </authorList>
    </citation>
    <scope>NUCLEOTIDE SEQUENCE [LARGE SCALE GENOMIC DNA]</scope>
    <source>
        <strain evidence="4">RSMAS</strain>
        <tissue evidence="4">Whole animal</tissue>
    </source>
</reference>
<dbReference type="InterPro" id="IPR035914">
    <property type="entry name" value="Sperma_CUB_dom_sf"/>
</dbReference>
<dbReference type="PROSITE" id="PS01180">
    <property type="entry name" value="CUB"/>
    <property type="match status" value="1"/>
</dbReference>
<keyword evidence="1" id="KW-1015">Disulfide bond</keyword>
<gene>
    <name evidence="4" type="ORF">pdam_00024969</name>
</gene>
<dbReference type="AlphaFoldDB" id="A0A3M6V102"/>
<feature type="non-terminal residue" evidence="4">
    <location>
        <position position="1"/>
    </location>
</feature>
<feature type="domain" description="CUB" evidence="3">
    <location>
        <begin position="1"/>
        <end position="78"/>
    </location>
</feature>
<evidence type="ECO:0000313" key="5">
    <source>
        <dbReference type="Proteomes" id="UP000275408"/>
    </source>
</evidence>
<comment type="caution">
    <text evidence="4">The sequence shown here is derived from an EMBL/GenBank/DDBJ whole genome shotgun (WGS) entry which is preliminary data.</text>
</comment>